<evidence type="ECO:0000313" key="2">
    <source>
        <dbReference type="EnsemblPlants" id="MELO3C030813.2.1"/>
    </source>
</evidence>
<proteinExistence type="predicted"/>
<reference evidence="2" key="1">
    <citation type="submission" date="2023-03" db="UniProtKB">
        <authorList>
            <consortium name="EnsemblPlants"/>
        </authorList>
    </citation>
    <scope>IDENTIFICATION</scope>
</reference>
<feature type="region of interest" description="Disordered" evidence="1">
    <location>
        <begin position="20"/>
        <end position="40"/>
    </location>
</feature>
<accession>A0A9I9EAA0</accession>
<sequence length="105" mass="11453">EALLFLARALPEFPLFSVSLPRTASPPLLRSPPSPRRRSTSLSFVSCLRRRSLSRLPSLISCLRGSSSPSISSISSPSVSFFLAVRLLVFSFGVYSQLPTVISNQ</sequence>
<evidence type="ECO:0000256" key="1">
    <source>
        <dbReference type="SAM" id="MobiDB-lite"/>
    </source>
</evidence>
<organism evidence="2">
    <name type="scientific">Cucumis melo</name>
    <name type="common">Muskmelon</name>
    <dbReference type="NCBI Taxonomy" id="3656"/>
    <lineage>
        <taxon>Eukaryota</taxon>
        <taxon>Viridiplantae</taxon>
        <taxon>Streptophyta</taxon>
        <taxon>Embryophyta</taxon>
        <taxon>Tracheophyta</taxon>
        <taxon>Spermatophyta</taxon>
        <taxon>Magnoliopsida</taxon>
        <taxon>eudicotyledons</taxon>
        <taxon>Gunneridae</taxon>
        <taxon>Pentapetalae</taxon>
        <taxon>rosids</taxon>
        <taxon>fabids</taxon>
        <taxon>Cucurbitales</taxon>
        <taxon>Cucurbitaceae</taxon>
        <taxon>Benincaseae</taxon>
        <taxon>Cucumis</taxon>
    </lineage>
</organism>
<dbReference type="AlphaFoldDB" id="A0A9I9EAA0"/>
<name>A0A9I9EAA0_CUCME</name>
<protein>
    <submittedName>
        <fullName evidence="2">Uncharacterized protein</fullName>
    </submittedName>
</protein>
<dbReference type="EnsemblPlants" id="MELO3C030813.2.1">
    <property type="protein sequence ID" value="MELO3C030813.2.1"/>
    <property type="gene ID" value="MELO3C030813.2"/>
</dbReference>
<dbReference type="Gramene" id="MELO3C030813.2.1">
    <property type="protein sequence ID" value="MELO3C030813.2.1"/>
    <property type="gene ID" value="MELO3C030813.2"/>
</dbReference>